<reference evidence="2" key="1">
    <citation type="journal article" date="2016" name="Nat. Biotechnol.">
        <title>Sequencing wild and cultivated cassava and related species reveals extensive interspecific hybridization and genetic diversity.</title>
        <authorList>
            <person name="Bredeson J.V."/>
            <person name="Lyons J.B."/>
            <person name="Prochnik S.E."/>
            <person name="Wu G.A."/>
            <person name="Ha C.M."/>
            <person name="Edsinger-Gonzales E."/>
            <person name="Grimwood J."/>
            <person name="Schmutz J."/>
            <person name="Rabbi I.Y."/>
            <person name="Egesi C."/>
            <person name="Nauluvula P."/>
            <person name="Lebot V."/>
            <person name="Ndunguru J."/>
            <person name="Mkamilo G."/>
            <person name="Bart R.S."/>
            <person name="Setter T.L."/>
            <person name="Gleadow R.M."/>
            <person name="Kulakow P."/>
            <person name="Ferguson M.E."/>
            <person name="Rounsley S."/>
            <person name="Rokhsar D.S."/>
        </authorList>
    </citation>
    <scope>NUCLEOTIDE SEQUENCE [LARGE SCALE GENOMIC DNA]</scope>
    <source>
        <strain evidence="2">cv. AM560-2</strain>
    </source>
</reference>
<evidence type="ECO:0000313" key="1">
    <source>
        <dbReference type="EMBL" id="KAG8636506.1"/>
    </source>
</evidence>
<dbReference type="EMBL" id="CM004401">
    <property type="protein sequence ID" value="KAG8636506.1"/>
    <property type="molecule type" value="Genomic_DNA"/>
</dbReference>
<gene>
    <name evidence="1" type="ORF">MANES_15G002975v8</name>
</gene>
<organism evidence="1 2">
    <name type="scientific">Manihot esculenta</name>
    <name type="common">Cassava</name>
    <name type="synonym">Jatropha manihot</name>
    <dbReference type="NCBI Taxonomy" id="3983"/>
    <lineage>
        <taxon>Eukaryota</taxon>
        <taxon>Viridiplantae</taxon>
        <taxon>Streptophyta</taxon>
        <taxon>Embryophyta</taxon>
        <taxon>Tracheophyta</taxon>
        <taxon>Spermatophyta</taxon>
        <taxon>Magnoliopsida</taxon>
        <taxon>eudicotyledons</taxon>
        <taxon>Gunneridae</taxon>
        <taxon>Pentapetalae</taxon>
        <taxon>rosids</taxon>
        <taxon>fabids</taxon>
        <taxon>Malpighiales</taxon>
        <taxon>Euphorbiaceae</taxon>
        <taxon>Crotonoideae</taxon>
        <taxon>Manihoteae</taxon>
        <taxon>Manihot</taxon>
    </lineage>
</organism>
<name>A0ACB7GCR9_MANES</name>
<sequence length="128" mass="14056">MVSPRRAAYVSFQSVYSFWASVLSLSAHCPLPFYKPFAFSSLFLIPFTSLFLLLLLLLLLISLSLSLSLSMKERGKHSEVKLRHKFLQGIHEVKIMNNATICNASSGGFLAGFSFGAKSPFGMVVGSC</sequence>
<proteinExistence type="predicted"/>
<keyword evidence="2" id="KW-1185">Reference proteome</keyword>
<accession>A0ACB7GCR9</accession>
<dbReference type="Proteomes" id="UP000091857">
    <property type="component" value="Chromosome 15"/>
</dbReference>
<evidence type="ECO:0000313" key="2">
    <source>
        <dbReference type="Proteomes" id="UP000091857"/>
    </source>
</evidence>
<comment type="caution">
    <text evidence="1">The sequence shown here is derived from an EMBL/GenBank/DDBJ whole genome shotgun (WGS) entry which is preliminary data.</text>
</comment>
<protein>
    <submittedName>
        <fullName evidence="1">Uncharacterized protein</fullName>
    </submittedName>
</protein>